<dbReference type="Proteomes" id="UP001501195">
    <property type="component" value="Unassembled WGS sequence"/>
</dbReference>
<evidence type="ECO:0000313" key="4">
    <source>
        <dbReference type="Proteomes" id="UP001501195"/>
    </source>
</evidence>
<dbReference type="InterPro" id="IPR027417">
    <property type="entry name" value="P-loop_NTPase"/>
</dbReference>
<name>A0ABP9HKV0_9ACTN</name>
<dbReference type="RefSeq" id="WP_345711567.1">
    <property type="nucleotide sequence ID" value="NZ_BAABIL010000165.1"/>
</dbReference>
<dbReference type="PANTHER" id="PTHR32182">
    <property type="entry name" value="DNA REPLICATION AND REPAIR PROTEIN RECF"/>
    <property type="match status" value="1"/>
</dbReference>
<protein>
    <submittedName>
        <fullName evidence="3">AAA family ATPase</fullName>
    </submittedName>
</protein>
<keyword evidence="1" id="KW-0227">DNA damage</keyword>
<reference evidence="4" key="1">
    <citation type="journal article" date="2019" name="Int. J. Syst. Evol. Microbiol.">
        <title>The Global Catalogue of Microorganisms (GCM) 10K type strain sequencing project: providing services to taxonomists for standard genome sequencing and annotation.</title>
        <authorList>
            <consortium name="The Broad Institute Genomics Platform"/>
            <consortium name="The Broad Institute Genome Sequencing Center for Infectious Disease"/>
            <person name="Wu L."/>
            <person name="Ma J."/>
        </authorList>
    </citation>
    <scope>NUCLEOTIDE SEQUENCE [LARGE SCALE GENOMIC DNA]</scope>
    <source>
        <strain evidence="4">JCM 18126</strain>
    </source>
</reference>
<dbReference type="SUPFAM" id="SSF52540">
    <property type="entry name" value="P-loop containing nucleoside triphosphate hydrolases"/>
    <property type="match status" value="1"/>
</dbReference>
<dbReference type="EMBL" id="BAABIL010000165">
    <property type="protein sequence ID" value="GAA4972585.1"/>
    <property type="molecule type" value="Genomic_DNA"/>
</dbReference>
<evidence type="ECO:0000259" key="2">
    <source>
        <dbReference type="Pfam" id="PF13304"/>
    </source>
</evidence>
<feature type="domain" description="ATPase AAA-type core" evidence="2">
    <location>
        <begin position="30"/>
        <end position="110"/>
    </location>
</feature>
<keyword evidence="1" id="KW-0742">SOS response</keyword>
<dbReference type="PIRSF" id="PIRSF029347">
    <property type="entry name" value="RecF"/>
    <property type="match status" value="1"/>
</dbReference>
<keyword evidence="4" id="KW-1185">Reference proteome</keyword>
<feature type="domain" description="ATPase AAA-type core" evidence="2">
    <location>
        <begin position="220"/>
        <end position="354"/>
    </location>
</feature>
<organism evidence="3 4">
    <name type="scientific">Kineococcus glutinatus</name>
    <dbReference type="NCBI Taxonomy" id="1070872"/>
    <lineage>
        <taxon>Bacteria</taxon>
        <taxon>Bacillati</taxon>
        <taxon>Actinomycetota</taxon>
        <taxon>Actinomycetes</taxon>
        <taxon>Kineosporiales</taxon>
        <taxon>Kineosporiaceae</taxon>
        <taxon>Kineococcus</taxon>
    </lineage>
</organism>
<dbReference type="InterPro" id="IPR003959">
    <property type="entry name" value="ATPase_AAA_core"/>
</dbReference>
<sequence>MPVPQPPYLLRLKAKNFRSLRDVDLALGAVNVLVGPNGAGKSNLLDVIQFLGDSVRLDIVGAVQKRGGFDRVLFRGKRTGRRREVQIGIEAAVTKNSNRKSATDNYDLSFSSVRIVNPRTKELRRMGIRREESFLFKRTTGPGRRINLTGSDLTVITGEEETRKLDLSEGTLALATLPRLGPTEGGEQVGALADLFASFRVFDVDVMRAREPSIDDESDDLKDDASNLSAFLRYLKRHHSDVFDQLLRDARQFIPGLESLDFIDVGGTTDATYVALIESGLEGHTPLVDASYGSIRALALLALLYDPNPPRLTCIEEIDHGLHPYVLDRLVELIRGASKKTQFIIATHSPSLVNRLRAEELVVCQRGDEGESLVPAIDPRVVREMEDAGGGELGLGELWFSGVLGGVPE</sequence>
<gene>
    <name evidence="3" type="ORF">GCM10023225_12670</name>
</gene>
<dbReference type="PANTHER" id="PTHR32182:SF22">
    <property type="entry name" value="ATP-DEPENDENT ENDONUCLEASE, OLD FAMILY-RELATED"/>
    <property type="match status" value="1"/>
</dbReference>
<evidence type="ECO:0000313" key="3">
    <source>
        <dbReference type="EMBL" id="GAA4972585.1"/>
    </source>
</evidence>
<dbReference type="Gene3D" id="3.40.50.300">
    <property type="entry name" value="P-loop containing nucleotide triphosphate hydrolases"/>
    <property type="match status" value="2"/>
</dbReference>
<dbReference type="Pfam" id="PF13304">
    <property type="entry name" value="AAA_21"/>
    <property type="match status" value="2"/>
</dbReference>
<proteinExistence type="predicted"/>
<evidence type="ECO:0000256" key="1">
    <source>
        <dbReference type="ARBA" id="ARBA00023236"/>
    </source>
</evidence>
<dbReference type="InterPro" id="IPR014555">
    <property type="entry name" value="RecF-like"/>
</dbReference>
<accession>A0ABP9HKV0</accession>
<comment type="caution">
    <text evidence="3">The sequence shown here is derived from an EMBL/GenBank/DDBJ whole genome shotgun (WGS) entry which is preliminary data.</text>
</comment>